<dbReference type="InterPro" id="IPR011701">
    <property type="entry name" value="MFS"/>
</dbReference>
<evidence type="ECO:0000313" key="8">
    <source>
        <dbReference type="EMBL" id="KDN29074.1"/>
    </source>
</evidence>
<dbReference type="Pfam" id="PF07690">
    <property type="entry name" value="MFS_1"/>
    <property type="match status" value="1"/>
</dbReference>
<evidence type="ECO:0000256" key="6">
    <source>
        <dbReference type="SAM" id="Phobius"/>
    </source>
</evidence>
<feature type="transmembrane region" description="Helical" evidence="6">
    <location>
        <begin position="99"/>
        <end position="116"/>
    </location>
</feature>
<keyword evidence="9" id="KW-1185">Reference proteome</keyword>
<feature type="domain" description="Major facilitator superfamily (MFS) profile" evidence="7">
    <location>
        <begin position="1"/>
        <end position="385"/>
    </location>
</feature>
<dbReference type="STRING" id="212667.VFDL14_17645"/>
<feature type="transmembrane region" description="Helical" evidence="6">
    <location>
        <begin position="327"/>
        <end position="348"/>
    </location>
</feature>
<dbReference type="InterPro" id="IPR005829">
    <property type="entry name" value="Sugar_transporter_CS"/>
</dbReference>
<name>A0A066UXY0_9VIBR</name>
<dbReference type="OrthoDB" id="9814303at2"/>
<evidence type="ECO:0000256" key="3">
    <source>
        <dbReference type="ARBA" id="ARBA00022692"/>
    </source>
</evidence>
<feature type="transmembrane region" description="Helical" evidence="6">
    <location>
        <begin position="242"/>
        <end position="261"/>
    </location>
</feature>
<dbReference type="GO" id="GO:0005886">
    <property type="term" value="C:plasma membrane"/>
    <property type="evidence" value="ECO:0007669"/>
    <property type="project" value="UniProtKB-SubCell"/>
</dbReference>
<feature type="transmembrane region" description="Helical" evidence="6">
    <location>
        <begin position="128"/>
        <end position="153"/>
    </location>
</feature>
<dbReference type="InterPro" id="IPR036259">
    <property type="entry name" value="MFS_trans_sf"/>
</dbReference>
<protein>
    <submittedName>
        <fullName evidence="8">Multidrug transporter</fullName>
    </submittedName>
</protein>
<dbReference type="InterPro" id="IPR020846">
    <property type="entry name" value="MFS_dom"/>
</dbReference>
<dbReference type="CDD" id="cd17320">
    <property type="entry name" value="MFS_MdfA_MDR_like"/>
    <property type="match status" value="1"/>
</dbReference>
<proteinExistence type="predicted"/>
<dbReference type="PROSITE" id="PS00216">
    <property type="entry name" value="SUGAR_TRANSPORT_1"/>
    <property type="match status" value="1"/>
</dbReference>
<dbReference type="InterPro" id="IPR050189">
    <property type="entry name" value="MFS_Efflux_Transporters"/>
</dbReference>
<dbReference type="GO" id="GO:0022857">
    <property type="term" value="F:transmembrane transporter activity"/>
    <property type="evidence" value="ECO:0007669"/>
    <property type="project" value="InterPro"/>
</dbReference>
<keyword evidence="3 6" id="KW-0812">Transmembrane</keyword>
<feature type="transmembrane region" description="Helical" evidence="6">
    <location>
        <begin position="42"/>
        <end position="58"/>
    </location>
</feature>
<keyword evidence="2" id="KW-1003">Cell membrane</keyword>
<dbReference type="PANTHER" id="PTHR43124:SF3">
    <property type="entry name" value="CHLORAMPHENICOL EFFLUX PUMP RV0191"/>
    <property type="match status" value="1"/>
</dbReference>
<gene>
    <name evidence="8" type="ORF">VFDL14_17645</name>
</gene>
<keyword evidence="4 6" id="KW-1133">Transmembrane helix</keyword>
<dbReference type="AlphaFoldDB" id="A0A066UXY0"/>
<feature type="transmembrane region" description="Helical" evidence="6">
    <location>
        <begin position="207"/>
        <end position="230"/>
    </location>
</feature>
<keyword evidence="5 6" id="KW-0472">Membrane</keyword>
<dbReference type="PANTHER" id="PTHR43124">
    <property type="entry name" value="PURINE EFFLUX PUMP PBUE"/>
    <property type="match status" value="1"/>
</dbReference>
<evidence type="ECO:0000256" key="2">
    <source>
        <dbReference type="ARBA" id="ARBA00022475"/>
    </source>
</evidence>
<feature type="transmembrane region" description="Helical" evidence="6">
    <location>
        <begin position="159"/>
        <end position="178"/>
    </location>
</feature>
<comment type="caution">
    <text evidence="8">The sequence shown here is derived from an EMBL/GenBank/DDBJ whole genome shotgun (WGS) entry which is preliminary data.</text>
</comment>
<accession>A0A066UXY0</accession>
<evidence type="ECO:0000256" key="5">
    <source>
        <dbReference type="ARBA" id="ARBA00023136"/>
    </source>
</evidence>
<dbReference type="NCBIfam" id="NF007782">
    <property type="entry name" value="PRK10473.1"/>
    <property type="match status" value="1"/>
</dbReference>
<evidence type="ECO:0000256" key="1">
    <source>
        <dbReference type="ARBA" id="ARBA00004651"/>
    </source>
</evidence>
<dbReference type="EMBL" id="JFFR01000012">
    <property type="protein sequence ID" value="KDN29074.1"/>
    <property type="molecule type" value="Genomic_DNA"/>
</dbReference>
<dbReference type="RefSeq" id="WP_032550481.1">
    <property type="nucleotide sequence ID" value="NZ_JFFR01000012.1"/>
</dbReference>
<dbReference type="SUPFAM" id="SSF103473">
    <property type="entry name" value="MFS general substrate transporter"/>
    <property type="match status" value="1"/>
</dbReference>
<reference evidence="8 9" key="1">
    <citation type="submission" date="2014-02" db="EMBL/GenBank/DDBJ databases">
        <title>Vibrio fortis Dalian14 Genome Sequencing.</title>
        <authorList>
            <person name="Wang Y."/>
            <person name="Song L."/>
            <person name="Liu G."/>
            <person name="Ding J."/>
        </authorList>
    </citation>
    <scope>NUCLEOTIDE SEQUENCE [LARGE SCALE GENOMIC DNA]</scope>
    <source>
        <strain evidence="8 9">Dalian14</strain>
    </source>
</reference>
<dbReference type="Gene3D" id="1.20.1720.10">
    <property type="entry name" value="Multidrug resistance protein D"/>
    <property type="match status" value="1"/>
</dbReference>
<feature type="transmembrane region" description="Helical" evidence="6">
    <location>
        <begin position="70"/>
        <end position="87"/>
    </location>
</feature>
<feature type="transmembrane region" description="Helical" evidence="6">
    <location>
        <begin position="354"/>
        <end position="377"/>
    </location>
</feature>
<dbReference type="Proteomes" id="UP000027219">
    <property type="component" value="Unassembled WGS sequence"/>
</dbReference>
<sequence length="394" mass="42228">MIRFLLCSFSFVLLYPTAIDLYLVGLPQIAADLNATESQLHTAFSIYLAGMASTMLLAGKVADQLGRKPVIIIGALIFIAASLFAGSTEQISVFLTGRFFQGVGAGACYVVAFAILRDVLDDQARAKVLSMLNGITCIIPVIAPVVGHMIMLYSPWQTLFTVMAAIGVVVCILATFVLRETLIKEPSKATQEQSSESFINGYFLRRLVITTLGVATILSYVNVSPMVIIGTLEMDRGDYSSVMAYTALAGMLTSFCTPLILNYVNQKTLIVSAQLLFATAATGLLLSSQLQLATPYYLASFVALCIGFSLGFGVTMSQALAPFSQRAGVASSLLGISHVSFSAAYIWLMGVLGINALNILIFILVLGSIASCALLLLERVQTTNRHYEESSQPS</sequence>
<evidence type="ECO:0000259" key="7">
    <source>
        <dbReference type="PROSITE" id="PS50850"/>
    </source>
</evidence>
<evidence type="ECO:0000313" key="9">
    <source>
        <dbReference type="Proteomes" id="UP000027219"/>
    </source>
</evidence>
<feature type="transmembrane region" description="Helical" evidence="6">
    <location>
        <begin position="268"/>
        <end position="290"/>
    </location>
</feature>
<comment type="subcellular location">
    <subcellularLocation>
        <location evidence="1">Cell membrane</location>
        <topology evidence="1">Multi-pass membrane protein</topology>
    </subcellularLocation>
</comment>
<dbReference type="PROSITE" id="PS50850">
    <property type="entry name" value="MFS"/>
    <property type="match status" value="1"/>
</dbReference>
<evidence type="ECO:0000256" key="4">
    <source>
        <dbReference type="ARBA" id="ARBA00022989"/>
    </source>
</evidence>
<feature type="transmembrane region" description="Helical" evidence="6">
    <location>
        <begin position="296"/>
        <end position="315"/>
    </location>
</feature>
<organism evidence="8 9">
    <name type="scientific">Vibrio fortis</name>
    <dbReference type="NCBI Taxonomy" id="212667"/>
    <lineage>
        <taxon>Bacteria</taxon>
        <taxon>Pseudomonadati</taxon>
        <taxon>Pseudomonadota</taxon>
        <taxon>Gammaproteobacteria</taxon>
        <taxon>Vibrionales</taxon>
        <taxon>Vibrionaceae</taxon>
        <taxon>Vibrio</taxon>
    </lineage>
</organism>